<dbReference type="EMBL" id="FWWT01000008">
    <property type="protein sequence ID" value="SMB82724.1"/>
    <property type="molecule type" value="Genomic_DNA"/>
</dbReference>
<name>A0A1W1UPU0_DESTI</name>
<evidence type="ECO:0000313" key="2">
    <source>
        <dbReference type="Proteomes" id="UP000192731"/>
    </source>
</evidence>
<reference evidence="1 2" key="1">
    <citation type="submission" date="2017-04" db="EMBL/GenBank/DDBJ databases">
        <authorList>
            <person name="Afonso C.L."/>
            <person name="Miller P.J."/>
            <person name="Scott M.A."/>
            <person name="Spackman E."/>
            <person name="Goraichik I."/>
            <person name="Dimitrov K.M."/>
            <person name="Suarez D.L."/>
            <person name="Swayne D.E."/>
        </authorList>
    </citation>
    <scope>NUCLEOTIDE SEQUENCE [LARGE SCALE GENOMIC DNA]</scope>
    <source>
        <strain evidence="1 2">DSM 11270</strain>
    </source>
</reference>
<evidence type="ECO:0000313" key="1">
    <source>
        <dbReference type="EMBL" id="SMB82724.1"/>
    </source>
</evidence>
<dbReference type="AlphaFoldDB" id="A0A1W1UPU0"/>
<proteinExistence type="predicted"/>
<dbReference type="Proteomes" id="UP000192731">
    <property type="component" value="Unassembled WGS sequence"/>
</dbReference>
<accession>A0A1W1UPU0</accession>
<organism evidence="1 2">
    <name type="scientific">Desulfonispora thiosulfatigenes DSM 11270</name>
    <dbReference type="NCBI Taxonomy" id="656914"/>
    <lineage>
        <taxon>Bacteria</taxon>
        <taxon>Bacillati</taxon>
        <taxon>Bacillota</taxon>
        <taxon>Clostridia</taxon>
        <taxon>Eubacteriales</taxon>
        <taxon>Peptococcaceae</taxon>
        <taxon>Desulfonispora</taxon>
    </lineage>
</organism>
<gene>
    <name evidence="1" type="ORF">SAMN00017405_0958</name>
</gene>
<sequence length="252" mass="29995">MSNEGCFVSLYKICEELFEEKSQKEKEKSKEDFEEKSFQNYYNKQKSRFKEILTSLGIDINVLRKVEDDTFEIPVEKKKIVKKLLHNYTSKVMKKVRKKDFTGIPIKELKQIIGDVELIMDGKVDDGKYQLERNRMYFLTRYSVAKVISDIKEDLLKQIETDIEEMIPIVTEYTLNDEDKINLLRFYKMRLKEMHEEMKSIVQYVSDYRLDELFNISQEMIEQGIENDEAPDQRELSLDEGWGIILEALHTL</sequence>
<dbReference type="RefSeq" id="WP_084052207.1">
    <property type="nucleotide sequence ID" value="NZ_FWWT01000008.1"/>
</dbReference>
<dbReference type="OrthoDB" id="9806724at2"/>
<keyword evidence="2" id="KW-1185">Reference proteome</keyword>
<protein>
    <submittedName>
        <fullName evidence="1">Uncharacterized protein</fullName>
    </submittedName>
</protein>